<name>A0ABN2MZ35_9PSEU</name>
<accession>A0ABN2MZ35</accession>
<reference evidence="4 5" key="1">
    <citation type="journal article" date="2019" name="Int. J. Syst. Evol. Microbiol.">
        <title>The Global Catalogue of Microorganisms (GCM) 10K type strain sequencing project: providing services to taxonomists for standard genome sequencing and annotation.</title>
        <authorList>
            <consortium name="The Broad Institute Genomics Platform"/>
            <consortium name="The Broad Institute Genome Sequencing Center for Infectious Disease"/>
            <person name="Wu L."/>
            <person name="Ma J."/>
        </authorList>
    </citation>
    <scope>NUCLEOTIDE SEQUENCE [LARGE SCALE GENOMIC DNA]</scope>
    <source>
        <strain evidence="4 5">JCM 16009</strain>
    </source>
</reference>
<organism evidence="4 5">
    <name type="scientific">Pseudonocardia ailaonensis</name>
    <dbReference type="NCBI Taxonomy" id="367279"/>
    <lineage>
        <taxon>Bacteria</taxon>
        <taxon>Bacillati</taxon>
        <taxon>Actinomycetota</taxon>
        <taxon>Actinomycetes</taxon>
        <taxon>Pseudonocardiales</taxon>
        <taxon>Pseudonocardiaceae</taxon>
        <taxon>Pseudonocardia</taxon>
    </lineage>
</organism>
<sequence>MPESVLPIAEELQPLVAALPPLTATEASLSSLREISLPSGPRSTEMVLSVDEVIRSEPPLVVRVHRPRSGRSSAPCVLGLHGGGYVFGSRAAQDERLAHWCTTFDCVAVSVEYRLAPEAPYPAALEDSYCTLSWVVDNADRLGIDVGRVGVYGPSAGGGLAAALALYARDKGAFRLGFQVLEAAMLDDRQTTASSRADELAIWNRESNAFGWASYLGPLARTADLPAYAAAGRAGDLSGLPPALVIVGGADGFRDENVAYAVRLADAGVPTDLHVVAGAPHGVQMFADSAVMHRWNSIVENWLGGVLGPVGARSAAGKETK</sequence>
<dbReference type="EMBL" id="BAAAQK010000005">
    <property type="protein sequence ID" value="GAA1844427.1"/>
    <property type="molecule type" value="Genomic_DNA"/>
</dbReference>
<keyword evidence="5" id="KW-1185">Reference proteome</keyword>
<dbReference type="GO" id="GO:0016787">
    <property type="term" value="F:hydrolase activity"/>
    <property type="evidence" value="ECO:0007669"/>
    <property type="project" value="UniProtKB-KW"/>
</dbReference>
<gene>
    <name evidence="4" type="ORF">GCM10009836_24820</name>
</gene>
<feature type="domain" description="Alpha/beta hydrolase fold-3" evidence="3">
    <location>
        <begin position="78"/>
        <end position="284"/>
    </location>
</feature>
<dbReference type="PANTHER" id="PTHR48081:SF8">
    <property type="entry name" value="ALPHA_BETA HYDROLASE FOLD-3 DOMAIN-CONTAINING PROTEIN-RELATED"/>
    <property type="match status" value="1"/>
</dbReference>
<dbReference type="SUPFAM" id="SSF53474">
    <property type="entry name" value="alpha/beta-Hydrolases"/>
    <property type="match status" value="1"/>
</dbReference>
<dbReference type="PROSITE" id="PS01173">
    <property type="entry name" value="LIPASE_GDXG_HIS"/>
    <property type="match status" value="1"/>
</dbReference>
<dbReference type="PANTHER" id="PTHR48081">
    <property type="entry name" value="AB HYDROLASE SUPERFAMILY PROTEIN C4A8.06C"/>
    <property type="match status" value="1"/>
</dbReference>
<evidence type="ECO:0000256" key="2">
    <source>
        <dbReference type="ARBA" id="ARBA00022801"/>
    </source>
</evidence>
<dbReference type="InterPro" id="IPR050300">
    <property type="entry name" value="GDXG_lipolytic_enzyme"/>
</dbReference>
<comment type="similarity">
    <text evidence="1">Belongs to the 'GDXG' lipolytic enzyme family.</text>
</comment>
<keyword evidence="2 4" id="KW-0378">Hydrolase</keyword>
<comment type="caution">
    <text evidence="4">The sequence shown here is derived from an EMBL/GenBank/DDBJ whole genome shotgun (WGS) entry which is preliminary data.</text>
</comment>
<evidence type="ECO:0000313" key="5">
    <source>
        <dbReference type="Proteomes" id="UP001500449"/>
    </source>
</evidence>
<evidence type="ECO:0000259" key="3">
    <source>
        <dbReference type="Pfam" id="PF07859"/>
    </source>
</evidence>
<dbReference type="Pfam" id="PF07859">
    <property type="entry name" value="Abhydrolase_3"/>
    <property type="match status" value="1"/>
</dbReference>
<dbReference type="InterPro" id="IPR029058">
    <property type="entry name" value="AB_hydrolase_fold"/>
</dbReference>
<evidence type="ECO:0000256" key="1">
    <source>
        <dbReference type="ARBA" id="ARBA00010515"/>
    </source>
</evidence>
<protein>
    <submittedName>
        <fullName evidence="4">Alpha/beta hydrolase</fullName>
    </submittedName>
</protein>
<dbReference type="Gene3D" id="3.40.50.1820">
    <property type="entry name" value="alpha/beta hydrolase"/>
    <property type="match status" value="1"/>
</dbReference>
<proteinExistence type="inferred from homology"/>
<dbReference type="Proteomes" id="UP001500449">
    <property type="component" value="Unassembled WGS sequence"/>
</dbReference>
<dbReference type="InterPro" id="IPR002168">
    <property type="entry name" value="Lipase_GDXG_HIS_AS"/>
</dbReference>
<evidence type="ECO:0000313" key="4">
    <source>
        <dbReference type="EMBL" id="GAA1844427.1"/>
    </source>
</evidence>
<dbReference type="InterPro" id="IPR013094">
    <property type="entry name" value="AB_hydrolase_3"/>
</dbReference>